<dbReference type="Pfam" id="PF06624">
    <property type="entry name" value="RAMP4"/>
    <property type="match status" value="1"/>
</dbReference>
<dbReference type="Proteomes" id="UP000518752">
    <property type="component" value="Unassembled WGS sequence"/>
</dbReference>
<name>A0A8H5HBM2_9AGAR</name>
<reference evidence="8 9" key="1">
    <citation type="journal article" date="2020" name="ISME J.">
        <title>Uncovering the hidden diversity of litter-decomposition mechanisms in mushroom-forming fungi.</title>
        <authorList>
            <person name="Floudas D."/>
            <person name="Bentzer J."/>
            <person name="Ahren D."/>
            <person name="Johansson T."/>
            <person name="Persson P."/>
            <person name="Tunlid A."/>
        </authorList>
    </citation>
    <scope>NUCLEOTIDE SEQUENCE [LARGE SCALE GENOMIC DNA]</scope>
    <source>
        <strain evidence="8 9">CBS 406.79</strain>
    </source>
</reference>
<proteinExistence type="inferred from homology"/>
<dbReference type="GO" id="GO:0005789">
    <property type="term" value="C:endoplasmic reticulum membrane"/>
    <property type="evidence" value="ECO:0007669"/>
    <property type="project" value="UniProtKB-SubCell"/>
</dbReference>
<keyword evidence="5" id="KW-0472">Membrane</keyword>
<keyword evidence="4" id="KW-1133">Transmembrane helix</keyword>
<evidence type="ECO:0000256" key="7">
    <source>
        <dbReference type="SAM" id="MobiDB-lite"/>
    </source>
</evidence>
<dbReference type="AlphaFoldDB" id="A0A8H5HBM2"/>
<keyword evidence="9" id="KW-1185">Reference proteome</keyword>
<comment type="similarity">
    <text evidence="1 6">Belongs to the RAMP4 family.</text>
</comment>
<evidence type="ECO:0000256" key="1">
    <source>
        <dbReference type="ARBA" id="ARBA00005500"/>
    </source>
</evidence>
<keyword evidence="3 6" id="KW-0256">Endoplasmic reticulum</keyword>
<accession>A0A8H5HBM2</accession>
<gene>
    <name evidence="8" type="ORF">D9757_007939</name>
</gene>
<keyword evidence="2" id="KW-0812">Transmembrane</keyword>
<evidence type="ECO:0000256" key="5">
    <source>
        <dbReference type="ARBA" id="ARBA00023136"/>
    </source>
</evidence>
<comment type="function">
    <text evidence="6">Interacts with target proteins during translocation into the lumen of the endoplasmic reticulum. Protects unfolded target proteins against degradation and facilitate correct glycosylation.</text>
</comment>
<dbReference type="InterPro" id="IPR010580">
    <property type="entry name" value="ER_stress-assoc"/>
</dbReference>
<protein>
    <recommendedName>
        <fullName evidence="6">Stress-associated endoplasmic reticulum protein</fullName>
    </recommendedName>
</protein>
<evidence type="ECO:0000256" key="4">
    <source>
        <dbReference type="ARBA" id="ARBA00022989"/>
    </source>
</evidence>
<feature type="region of interest" description="Disordered" evidence="7">
    <location>
        <begin position="38"/>
        <end position="57"/>
    </location>
</feature>
<comment type="subcellular location">
    <subcellularLocation>
        <location evidence="6">Membrane</location>
        <topology evidence="6">Single-pass membrane protein</topology>
    </subcellularLocation>
    <subcellularLocation>
        <location evidence="6">Endoplasmic reticulum membrane</location>
        <topology evidence="6">Single-pass membrane protein</topology>
    </subcellularLocation>
</comment>
<organism evidence="8 9">
    <name type="scientific">Collybiopsis confluens</name>
    <dbReference type="NCBI Taxonomy" id="2823264"/>
    <lineage>
        <taxon>Eukaryota</taxon>
        <taxon>Fungi</taxon>
        <taxon>Dikarya</taxon>
        <taxon>Basidiomycota</taxon>
        <taxon>Agaricomycotina</taxon>
        <taxon>Agaricomycetes</taxon>
        <taxon>Agaricomycetidae</taxon>
        <taxon>Agaricales</taxon>
        <taxon>Marasmiineae</taxon>
        <taxon>Omphalotaceae</taxon>
        <taxon>Collybiopsis</taxon>
    </lineage>
</organism>
<comment type="caution">
    <text evidence="8">The sequence shown here is derived from an EMBL/GenBank/DDBJ whole genome shotgun (WGS) entry which is preliminary data.</text>
</comment>
<evidence type="ECO:0000256" key="3">
    <source>
        <dbReference type="ARBA" id="ARBA00022824"/>
    </source>
</evidence>
<feature type="region of interest" description="Disordered" evidence="7">
    <location>
        <begin position="1"/>
        <end position="25"/>
    </location>
</feature>
<sequence>MSNGEIGPVPTQPNLDSPSNPKFKMPTEFEMRRRNEKFARDAREGKKPTHLSRQEKLAKRSPIGSWALGAVLFVSSSNSVVRAGEIDIPIVQHRFNAFQEELAIV</sequence>
<dbReference type="EMBL" id="JAACJN010000064">
    <property type="protein sequence ID" value="KAF5380309.1"/>
    <property type="molecule type" value="Genomic_DNA"/>
</dbReference>
<evidence type="ECO:0000313" key="8">
    <source>
        <dbReference type="EMBL" id="KAF5380309.1"/>
    </source>
</evidence>
<dbReference type="OrthoDB" id="16679at2759"/>
<evidence type="ECO:0000256" key="6">
    <source>
        <dbReference type="RuleBase" id="RU364120"/>
    </source>
</evidence>
<evidence type="ECO:0000313" key="9">
    <source>
        <dbReference type="Proteomes" id="UP000518752"/>
    </source>
</evidence>
<evidence type="ECO:0000256" key="2">
    <source>
        <dbReference type="ARBA" id="ARBA00022692"/>
    </source>
</evidence>